<accession>A0A413F7D8</accession>
<feature type="transmembrane region" description="Helical" evidence="1">
    <location>
        <begin position="59"/>
        <end position="83"/>
    </location>
</feature>
<dbReference type="EMBL" id="QSBM01000030">
    <property type="protein sequence ID" value="RGX21664.1"/>
    <property type="molecule type" value="Genomic_DNA"/>
</dbReference>
<evidence type="ECO:0000313" key="3">
    <source>
        <dbReference type="Proteomes" id="UP000283880"/>
    </source>
</evidence>
<evidence type="ECO:0000256" key="1">
    <source>
        <dbReference type="SAM" id="Phobius"/>
    </source>
</evidence>
<name>A0A413F7D8_9FIRM</name>
<keyword evidence="1" id="KW-0472">Membrane</keyword>
<sequence length="243" mass="26750">MKQMDEAFRKKCISKEGSYLEKRRSIGGVGAGIVAGSAVLLAAAILLFLMLAASGDTDLIVMGAVLAGGIGLFCLAFILLGIVMNKKRRSGYMEYFVKHAGYSREELEAFDREVLLPDTLYSTTDGKLRGNSALACDLVTRNWLSMGIHDPVRVTDVAVAFYADKVAYAGNQWEHVMFVLLSHGQLVHQQCKEEYAMDLIQEIKKRNPGLICARCFKADGKLVDCIKEPKLAARLYCEAMGAR</sequence>
<keyword evidence="1" id="KW-1133">Transmembrane helix</keyword>
<protein>
    <submittedName>
        <fullName evidence="2">Uncharacterized protein</fullName>
    </submittedName>
</protein>
<organism evidence="2 3">
    <name type="scientific">Enterocloster asparagiformis</name>
    <dbReference type="NCBI Taxonomy" id="333367"/>
    <lineage>
        <taxon>Bacteria</taxon>
        <taxon>Bacillati</taxon>
        <taxon>Bacillota</taxon>
        <taxon>Clostridia</taxon>
        <taxon>Lachnospirales</taxon>
        <taxon>Lachnospiraceae</taxon>
        <taxon>Enterocloster</taxon>
    </lineage>
</organism>
<proteinExistence type="predicted"/>
<evidence type="ECO:0000313" key="2">
    <source>
        <dbReference type="EMBL" id="RGX21664.1"/>
    </source>
</evidence>
<dbReference type="AlphaFoldDB" id="A0A413F7D8"/>
<dbReference type="RefSeq" id="WP_117778235.1">
    <property type="nucleotide sequence ID" value="NZ_JAWYJI010000050.1"/>
</dbReference>
<reference evidence="2 3" key="1">
    <citation type="submission" date="2018-08" db="EMBL/GenBank/DDBJ databases">
        <title>A genome reference for cultivated species of the human gut microbiota.</title>
        <authorList>
            <person name="Zou Y."/>
            <person name="Xue W."/>
            <person name="Luo G."/>
        </authorList>
    </citation>
    <scope>NUCLEOTIDE SEQUENCE [LARGE SCALE GENOMIC DNA]</scope>
    <source>
        <strain evidence="2 3">AF04-15</strain>
    </source>
</reference>
<feature type="transmembrane region" description="Helical" evidence="1">
    <location>
        <begin position="29"/>
        <end position="53"/>
    </location>
</feature>
<comment type="caution">
    <text evidence="2">The sequence shown here is derived from an EMBL/GenBank/DDBJ whole genome shotgun (WGS) entry which is preliminary data.</text>
</comment>
<dbReference type="Proteomes" id="UP000283880">
    <property type="component" value="Unassembled WGS sequence"/>
</dbReference>
<gene>
    <name evidence="2" type="ORF">DWV29_26230</name>
</gene>
<keyword evidence="1" id="KW-0812">Transmembrane</keyword>
<dbReference type="OrthoDB" id="9987378at2"/>